<feature type="binding site" description="covalent" evidence="13">
    <location>
        <position position="160"/>
    </location>
    <ligand>
        <name>heme</name>
        <dbReference type="ChEBI" id="CHEBI:30413"/>
        <label>4</label>
    </ligand>
</feature>
<feature type="binding site" description="covalent" evidence="13">
    <location>
        <position position="125"/>
    </location>
    <ligand>
        <name>heme</name>
        <dbReference type="ChEBI" id="CHEBI:30413"/>
        <label>3</label>
    </ligand>
</feature>
<evidence type="ECO:0000256" key="1">
    <source>
        <dbReference type="ARBA" id="ARBA00004162"/>
    </source>
</evidence>
<keyword evidence="5 12" id="KW-0349">Heme</keyword>
<proteinExistence type="inferred from homology"/>
<feature type="binding site" description="covalent" evidence="13">
    <location>
        <position position="44"/>
    </location>
    <ligand>
        <name>heme</name>
        <dbReference type="ChEBI" id="CHEBI:30413"/>
        <label>1</label>
    </ligand>
</feature>
<evidence type="ECO:0000256" key="8">
    <source>
        <dbReference type="ARBA" id="ARBA00022982"/>
    </source>
</evidence>
<comment type="cofactor">
    <cofactor evidence="13">
        <name>heme</name>
        <dbReference type="ChEBI" id="CHEBI:30413"/>
    </cofactor>
    <text evidence="13">Binds 4 heme groups per subunit.</text>
</comment>
<evidence type="ECO:0000256" key="15">
    <source>
        <dbReference type="SAM" id="MobiDB-lite"/>
    </source>
</evidence>
<dbReference type="Pfam" id="PF03264">
    <property type="entry name" value="Cytochrom_NNT"/>
    <property type="match status" value="1"/>
</dbReference>
<evidence type="ECO:0000256" key="12">
    <source>
        <dbReference type="PIRNR" id="PIRNR000013"/>
    </source>
</evidence>
<keyword evidence="9" id="KW-1133">Transmembrane helix</keyword>
<keyword evidence="8 12" id="KW-0249">Electron transport</keyword>
<dbReference type="AlphaFoldDB" id="A0A6M0K3Y9"/>
<gene>
    <name evidence="17" type="ORF">G3446_19070</name>
</gene>
<feature type="binding site" description="covalent" evidence="13">
    <location>
        <position position="74"/>
    </location>
    <ligand>
        <name>heme</name>
        <dbReference type="ChEBI" id="CHEBI:30413"/>
        <label>2</label>
    </ligand>
</feature>
<feature type="binding site" description="axial binding residue" evidence="14">
    <location>
        <position position="166"/>
    </location>
    <ligand>
        <name>heme</name>
        <dbReference type="ChEBI" id="CHEBI:30413"/>
        <label>2</label>
    </ligand>
    <ligandPart>
        <name>Fe</name>
        <dbReference type="ChEBI" id="CHEBI:18248"/>
    </ligandPart>
</feature>
<dbReference type="GO" id="GO:0019333">
    <property type="term" value="P:denitrification pathway"/>
    <property type="evidence" value="ECO:0007669"/>
    <property type="project" value="InterPro"/>
</dbReference>
<feature type="domain" description="NapC/NirT cytochrome c N-terminal" evidence="16">
    <location>
        <begin position="6"/>
        <end position="167"/>
    </location>
</feature>
<keyword evidence="7 12" id="KW-0479">Metal-binding</keyword>
<sequence>MKSLKWVVISFTVAALLAVIVSGSWILTESALQATSGEAFCSTCHSMTPFAETYAADVHGGNNPKGLAAACADCHLPHDSESGYLIAKMKTGLYDLWAETLTLFKEPDWLANLERRAQFVYDSGCASCHSRLAEAQGQTEAGQFAHRAYFEGGTMKCVTCHDRVGHAGLRDRLASGTASPDGDDAEAGNEETSQ</sequence>
<comment type="subcellular location">
    <subcellularLocation>
        <location evidence="1">Cell membrane</location>
        <topology evidence="1">Single-pass membrane protein</topology>
    </subcellularLocation>
</comment>
<dbReference type="SUPFAM" id="SSF48695">
    <property type="entry name" value="Multiheme cytochromes"/>
    <property type="match status" value="1"/>
</dbReference>
<dbReference type="GO" id="GO:0009061">
    <property type="term" value="P:anaerobic respiration"/>
    <property type="evidence" value="ECO:0007669"/>
    <property type="project" value="TreeGrafter"/>
</dbReference>
<evidence type="ECO:0000256" key="9">
    <source>
        <dbReference type="ARBA" id="ARBA00022989"/>
    </source>
</evidence>
<evidence type="ECO:0000256" key="4">
    <source>
        <dbReference type="ARBA" id="ARBA00022475"/>
    </source>
</evidence>
<dbReference type="InterPro" id="IPR024717">
    <property type="entry name" value="NapC/NirT/NrfH"/>
</dbReference>
<dbReference type="Proteomes" id="UP000483379">
    <property type="component" value="Unassembled WGS sequence"/>
</dbReference>
<comment type="caution">
    <text evidence="17">The sequence shown here is derived from an EMBL/GenBank/DDBJ whole genome shotgun (WGS) entry which is preliminary data.</text>
</comment>
<evidence type="ECO:0000313" key="17">
    <source>
        <dbReference type="EMBL" id="NEV63964.1"/>
    </source>
</evidence>
<dbReference type="PIRSF" id="PIRSF000013">
    <property type="entry name" value="4_hem_cytochrm_NapC"/>
    <property type="match status" value="1"/>
</dbReference>
<dbReference type="RefSeq" id="WP_164454426.1">
    <property type="nucleotide sequence ID" value="NZ_JAAIJQ010000068.1"/>
</dbReference>
<evidence type="ECO:0000259" key="16">
    <source>
        <dbReference type="Pfam" id="PF03264"/>
    </source>
</evidence>
<keyword evidence="6" id="KW-0812">Transmembrane</keyword>
<dbReference type="EMBL" id="JAAIJQ010000068">
    <property type="protein sequence ID" value="NEV63964.1"/>
    <property type="molecule type" value="Genomic_DNA"/>
</dbReference>
<evidence type="ECO:0000256" key="11">
    <source>
        <dbReference type="ARBA" id="ARBA00023136"/>
    </source>
</evidence>
<protein>
    <recommendedName>
        <fullName evidence="12">Cytochrome c-type protein</fullName>
    </recommendedName>
</protein>
<comment type="similarity">
    <text evidence="2">Belongs to the NapC/NirT/NrfH family.</text>
</comment>
<feature type="binding site" description="axial binding residue" evidence="14">
    <location>
        <position position="47"/>
    </location>
    <ligand>
        <name>heme</name>
        <dbReference type="ChEBI" id="CHEBI:30413"/>
        <label>1</label>
    </ligand>
    <ligandPart>
        <name>Fe</name>
        <dbReference type="ChEBI" id="CHEBI:18248"/>
    </ligandPart>
</feature>
<evidence type="ECO:0000256" key="10">
    <source>
        <dbReference type="ARBA" id="ARBA00023004"/>
    </source>
</evidence>
<keyword evidence="10 12" id="KW-0408">Iron</keyword>
<dbReference type="PANTHER" id="PTHR30333">
    <property type="entry name" value="CYTOCHROME C-TYPE PROTEIN"/>
    <property type="match status" value="1"/>
</dbReference>
<keyword evidence="11" id="KW-0472">Membrane</keyword>
<name>A0A6M0K3Y9_9GAMM</name>
<keyword evidence="4" id="KW-1003">Cell membrane</keyword>
<feature type="binding site" evidence="13">
    <location>
        <position position="88"/>
    </location>
    <ligand>
        <name>a menaquinol</name>
        <dbReference type="ChEBI" id="CHEBI:18151"/>
    </ligand>
</feature>
<feature type="compositionally biased region" description="Acidic residues" evidence="15">
    <location>
        <begin position="181"/>
        <end position="194"/>
    </location>
</feature>
<feature type="binding site" description="axial binding residue" evidence="14">
    <location>
        <position position="95"/>
    </location>
    <ligand>
        <name>heme</name>
        <dbReference type="ChEBI" id="CHEBI:30413"/>
        <label>1</label>
    </ligand>
    <ligandPart>
        <name>Fe</name>
        <dbReference type="ChEBI" id="CHEBI:18248"/>
    </ligandPart>
</feature>
<organism evidence="17 18">
    <name type="scientific">Thiorhodococcus minor</name>
    <dbReference type="NCBI Taxonomy" id="57489"/>
    <lineage>
        <taxon>Bacteria</taxon>
        <taxon>Pseudomonadati</taxon>
        <taxon>Pseudomonadota</taxon>
        <taxon>Gammaproteobacteria</taxon>
        <taxon>Chromatiales</taxon>
        <taxon>Chromatiaceae</taxon>
        <taxon>Thiorhodococcus</taxon>
    </lineage>
</organism>
<evidence type="ECO:0000256" key="6">
    <source>
        <dbReference type="ARBA" id="ARBA00022692"/>
    </source>
</evidence>
<evidence type="ECO:0000256" key="2">
    <source>
        <dbReference type="ARBA" id="ARBA00007395"/>
    </source>
</evidence>
<feature type="binding site" description="covalent" evidence="13">
    <location>
        <position position="157"/>
    </location>
    <ligand>
        <name>heme</name>
        <dbReference type="ChEBI" id="CHEBI:30413"/>
        <label>4</label>
    </ligand>
</feature>
<evidence type="ECO:0000256" key="3">
    <source>
        <dbReference type="ARBA" id="ARBA00022448"/>
    </source>
</evidence>
<evidence type="ECO:0000256" key="14">
    <source>
        <dbReference type="PIRSR" id="PIRSR000013-2"/>
    </source>
</evidence>
<evidence type="ECO:0000256" key="13">
    <source>
        <dbReference type="PIRSR" id="PIRSR000013-1"/>
    </source>
</evidence>
<feature type="binding site" description="covalent" evidence="13">
    <location>
        <position position="41"/>
    </location>
    <ligand>
        <name>heme</name>
        <dbReference type="ChEBI" id="CHEBI:30413"/>
        <label>1</label>
    </ligand>
</feature>
<dbReference type="GO" id="GO:0005886">
    <property type="term" value="C:plasma membrane"/>
    <property type="evidence" value="ECO:0007669"/>
    <property type="project" value="UniProtKB-SubCell"/>
</dbReference>
<accession>A0A6M0K3Y9</accession>
<feature type="binding site" description="axial binding residue" evidence="14">
    <location>
        <position position="75"/>
    </location>
    <ligand>
        <name>heme</name>
        <dbReference type="ChEBI" id="CHEBI:30413"/>
        <label>2</label>
    </ligand>
    <ligandPart>
        <name>Fe</name>
        <dbReference type="ChEBI" id="CHEBI:18248"/>
    </ligandPart>
</feature>
<dbReference type="Gene3D" id="1.10.3820.10">
    <property type="entry name" value="Di-heme elbow motif domain"/>
    <property type="match status" value="1"/>
</dbReference>
<reference evidence="17 18" key="1">
    <citation type="submission" date="2020-02" db="EMBL/GenBank/DDBJ databases">
        <title>Genome sequences of Thiorhodococcus mannitoliphagus and Thiorhodococcus minor, purple sulfur photosynthetic bacteria in the gammaproteobacterial family, Chromatiaceae.</title>
        <authorList>
            <person name="Aviles F.A."/>
            <person name="Meyer T.E."/>
            <person name="Kyndt J.A."/>
        </authorList>
    </citation>
    <scope>NUCLEOTIDE SEQUENCE [LARGE SCALE GENOMIC DNA]</scope>
    <source>
        <strain evidence="17 18">DSM 11518</strain>
    </source>
</reference>
<feature type="binding site" description="covalent" evidence="13">
    <location>
        <position position="128"/>
    </location>
    <ligand>
        <name>heme</name>
        <dbReference type="ChEBI" id="CHEBI:30413"/>
        <label>3</label>
    </ligand>
</feature>
<dbReference type="GO" id="GO:0009055">
    <property type="term" value="F:electron transfer activity"/>
    <property type="evidence" value="ECO:0007669"/>
    <property type="project" value="TreeGrafter"/>
</dbReference>
<evidence type="ECO:0000256" key="7">
    <source>
        <dbReference type="ARBA" id="ARBA00022723"/>
    </source>
</evidence>
<feature type="binding site" description="axial binding residue" evidence="14">
    <location>
        <position position="161"/>
    </location>
    <ligand>
        <name>heme</name>
        <dbReference type="ChEBI" id="CHEBI:30413"/>
        <label>4</label>
    </ligand>
    <ligandPart>
        <name>Fe</name>
        <dbReference type="ChEBI" id="CHEBI:18248"/>
    </ligandPart>
</feature>
<keyword evidence="3 12" id="KW-0813">Transport</keyword>
<keyword evidence="18" id="KW-1185">Reference proteome</keyword>
<comment type="PTM">
    <text evidence="12">Binds 4 heme groups per subunit.</text>
</comment>
<feature type="region of interest" description="Disordered" evidence="15">
    <location>
        <begin position="171"/>
        <end position="194"/>
    </location>
</feature>
<evidence type="ECO:0000313" key="18">
    <source>
        <dbReference type="Proteomes" id="UP000483379"/>
    </source>
</evidence>
<feature type="binding site" evidence="13">
    <location>
        <position position="95"/>
    </location>
    <ligand>
        <name>a menaquinol</name>
        <dbReference type="ChEBI" id="CHEBI:18151"/>
    </ligand>
</feature>
<dbReference type="InterPro" id="IPR005126">
    <property type="entry name" value="NapC/NirT_cyt_c_N"/>
</dbReference>
<dbReference type="GO" id="GO:0020037">
    <property type="term" value="F:heme binding"/>
    <property type="evidence" value="ECO:0007669"/>
    <property type="project" value="InterPro"/>
</dbReference>
<dbReference type="InterPro" id="IPR051174">
    <property type="entry name" value="Cytochrome_c-type_ET"/>
</dbReference>
<dbReference type="GO" id="GO:0046872">
    <property type="term" value="F:metal ion binding"/>
    <property type="evidence" value="ECO:0007669"/>
    <property type="project" value="UniProtKB-KW"/>
</dbReference>
<dbReference type="PANTHER" id="PTHR30333:SF3">
    <property type="entry name" value="CYTOCHROME C-TYPE PROTEIN TORY"/>
    <property type="match status" value="1"/>
</dbReference>
<dbReference type="InterPro" id="IPR038266">
    <property type="entry name" value="NapC/NirT_cytc_sf"/>
</dbReference>
<feature type="binding site" description="axial binding residue" evidence="14">
    <location>
        <position position="129"/>
    </location>
    <ligand>
        <name>heme</name>
        <dbReference type="ChEBI" id="CHEBI:30413"/>
        <label>3</label>
    </ligand>
    <ligandPart>
        <name>Fe</name>
        <dbReference type="ChEBI" id="CHEBI:18248"/>
    </ligandPart>
</feature>
<dbReference type="InterPro" id="IPR036280">
    <property type="entry name" value="Multihaem_cyt_sf"/>
</dbReference>
<feature type="binding site" description="covalent" evidence="13">
    <location>
        <position position="71"/>
    </location>
    <ligand>
        <name>heme</name>
        <dbReference type="ChEBI" id="CHEBI:30413"/>
        <label>2</label>
    </ligand>
</feature>
<evidence type="ECO:0000256" key="5">
    <source>
        <dbReference type="ARBA" id="ARBA00022617"/>
    </source>
</evidence>